<dbReference type="EC" id="2.7.7.65" evidence="1"/>
<dbReference type="SMART" id="SM00267">
    <property type="entry name" value="GGDEF"/>
    <property type="match status" value="1"/>
</dbReference>
<dbReference type="InterPro" id="IPR015943">
    <property type="entry name" value="WD40/YVTN_repeat-like_dom_sf"/>
</dbReference>
<evidence type="ECO:0000259" key="5">
    <source>
        <dbReference type="PROSITE" id="PS50887"/>
    </source>
</evidence>
<reference evidence="7" key="1">
    <citation type="journal article" date="2019" name="Int. J. Syst. Evol. Microbiol.">
        <title>The Global Catalogue of Microorganisms (GCM) 10K type strain sequencing project: providing services to taxonomists for standard genome sequencing and annotation.</title>
        <authorList>
            <consortium name="The Broad Institute Genomics Platform"/>
            <consortium name="The Broad Institute Genome Sequencing Center for Infectious Disease"/>
            <person name="Wu L."/>
            <person name="Ma J."/>
        </authorList>
    </citation>
    <scope>NUCLEOTIDE SEQUENCE [LARGE SCALE GENOMIC DNA]</scope>
    <source>
        <strain evidence="7">KCTC 23723</strain>
    </source>
</reference>
<proteinExistence type="predicted"/>
<dbReference type="NCBIfam" id="TIGR00254">
    <property type="entry name" value="GGDEF"/>
    <property type="match status" value="1"/>
</dbReference>
<dbReference type="SUPFAM" id="SSF55073">
    <property type="entry name" value="Nucleotide cyclase"/>
    <property type="match status" value="1"/>
</dbReference>
<keyword evidence="3" id="KW-0812">Transmembrane</keyword>
<accession>A0ABQ2WF18</accession>
<dbReference type="Gene3D" id="2.60.40.10">
    <property type="entry name" value="Immunoglobulins"/>
    <property type="match status" value="1"/>
</dbReference>
<dbReference type="PANTHER" id="PTHR45138">
    <property type="entry name" value="REGULATORY COMPONENTS OF SENSORY TRANSDUCTION SYSTEM"/>
    <property type="match status" value="1"/>
</dbReference>
<gene>
    <name evidence="6" type="ORF">GCM10008111_03080</name>
</gene>
<dbReference type="Gene3D" id="2.130.10.10">
    <property type="entry name" value="YVTN repeat-like/Quinoprotein amine dehydrogenase"/>
    <property type="match status" value="2"/>
</dbReference>
<evidence type="ECO:0000256" key="3">
    <source>
        <dbReference type="SAM" id="Phobius"/>
    </source>
</evidence>
<dbReference type="InterPro" id="IPR050469">
    <property type="entry name" value="Diguanylate_Cyclase"/>
</dbReference>
<dbReference type="InterPro" id="IPR011123">
    <property type="entry name" value="Y_Y_Y"/>
</dbReference>
<feature type="coiled-coil region" evidence="2">
    <location>
        <begin position="778"/>
        <end position="805"/>
    </location>
</feature>
<comment type="caution">
    <text evidence="6">The sequence shown here is derived from an EMBL/GenBank/DDBJ whole genome shotgun (WGS) entry which is preliminary data.</text>
</comment>
<feature type="chain" id="PRO_5046808368" description="diguanylate cyclase" evidence="4">
    <location>
        <begin position="19"/>
        <end position="1013"/>
    </location>
</feature>
<feature type="domain" description="GGDEF" evidence="5">
    <location>
        <begin position="840"/>
        <end position="980"/>
    </location>
</feature>
<dbReference type="Pfam" id="PF07494">
    <property type="entry name" value="Reg_prop"/>
    <property type="match status" value="2"/>
</dbReference>
<dbReference type="PROSITE" id="PS50887">
    <property type="entry name" value="GGDEF"/>
    <property type="match status" value="1"/>
</dbReference>
<dbReference type="Pfam" id="PF07495">
    <property type="entry name" value="Y_Y_Y"/>
    <property type="match status" value="1"/>
</dbReference>
<evidence type="ECO:0000256" key="1">
    <source>
        <dbReference type="ARBA" id="ARBA00012528"/>
    </source>
</evidence>
<dbReference type="InterPro" id="IPR013783">
    <property type="entry name" value="Ig-like_fold"/>
</dbReference>
<dbReference type="SUPFAM" id="SSF63829">
    <property type="entry name" value="Calcium-dependent phosphotriesterase"/>
    <property type="match status" value="1"/>
</dbReference>
<keyword evidence="3" id="KW-0472">Membrane</keyword>
<evidence type="ECO:0000256" key="4">
    <source>
        <dbReference type="SAM" id="SignalP"/>
    </source>
</evidence>
<evidence type="ECO:0000313" key="7">
    <source>
        <dbReference type="Proteomes" id="UP000634667"/>
    </source>
</evidence>
<dbReference type="CDD" id="cd01949">
    <property type="entry name" value="GGDEF"/>
    <property type="match status" value="1"/>
</dbReference>
<dbReference type="PANTHER" id="PTHR45138:SF6">
    <property type="entry name" value="DIGUANYLATE CYCLASE DGCN"/>
    <property type="match status" value="1"/>
</dbReference>
<dbReference type="SUPFAM" id="SSF69322">
    <property type="entry name" value="Tricorn protease domain 2"/>
    <property type="match status" value="1"/>
</dbReference>
<feature type="signal peptide" evidence="4">
    <location>
        <begin position="1"/>
        <end position="18"/>
    </location>
</feature>
<dbReference type="RefSeq" id="WP_189479751.1">
    <property type="nucleotide sequence ID" value="NZ_BMYR01000001.1"/>
</dbReference>
<feature type="transmembrane region" description="Helical" evidence="3">
    <location>
        <begin position="742"/>
        <end position="763"/>
    </location>
</feature>
<dbReference type="InterPro" id="IPR011110">
    <property type="entry name" value="Reg_prop"/>
</dbReference>
<dbReference type="InterPro" id="IPR000160">
    <property type="entry name" value="GGDEF_dom"/>
</dbReference>
<protein>
    <recommendedName>
        <fullName evidence="1">diguanylate cyclase</fullName>
        <ecNumber evidence="1">2.7.7.65</ecNumber>
    </recommendedName>
</protein>
<keyword evidence="3" id="KW-1133">Transmembrane helix</keyword>
<sequence length="1013" mass="114940">MRQILFLLLCFYCHVAHATSSVYDFDIKHWTSADGLSSNSVRAITRDEQGYIWFGTLYGLNRFDGKNFDVFTTELYPTLASNTITQLLTDSEGNIWIGTKAGLSLLNPSTLKFERLPIFSEVTSLLEVAPGEVWVAADQLFKVSAGKVSRVEHIKSVVSQLAQTDEQLWVSGSEFLYQRDHAGTWQQFSLPPELAQNPIYDLAWTSSGLLIASEVGLYRLQSDGTITLQLLPDNATAAVYRVLEDQSGAMWLSSHRKLFYQFPQQPWQVVTSTELGSVPWFSSLFQDHEQNIWLSSFSDGVYLASRSQIRRILPGLEPVIRSVSLNPQGKLLFASQRAVGTLESDGTYRPYINEALLKDQTVHDLYWRDNQHLWLGLDRGLFEYNPIDNQLTPVFKELTGQIVKVVQAATDGGVWVGALQGLYHIKLAEPNDVTSTATLTHLPINAELESRQITSLTQNQYQLFFGTSRGFYRLQENKLTRLGIGSALYNAYILAAQLLQDGTIMVSTLDDGIFIQVPGQAWSRLDSGNGLLHGPALSFYEHQQSDWVWISTHKGIVRLWRDSIKDAATTGFRIEEVLSPFDRQMGSFSSRCCNGAGQAKVVHWQEQLWYPTLRGLVAVPEQVNTAAQRQLNPLIKQVSAQQQYVIGALQLRQVLAQHERNITINYAAFEFNRPDSVEFRYQLIGFDDDWHKVGTRRQAVYTNLPPGHFVFQLEAKYVHQTWQDAQQATLDVVIPRAFHETLLYRLLWLLLVVCVLYAAFWLYRKNALSKQEQLSRLVLQRTQELENTNLKLNELNEQLSQLTHRDTTTGLRNLRFMQEQLPKDIEHFQRNRQALLQQGKTIALLLLELNDHDRILQQYGSKTADSILQQVAALLSRETRGSDYVVRYSASHFILVFRDISVHQVSQYGRRLVEQLAATEFNLLEGNSIKCHVTAGYALYPLPLLGGQLLSWEVSIEMAALALAQLHAKGVINKVATLQFDEQVDAFEFEESRELAVQINRLIAEGLITLEHG</sequence>
<keyword evidence="2" id="KW-0175">Coiled coil</keyword>
<name>A0ABQ2WF18_9ALTE</name>
<keyword evidence="7" id="KW-1185">Reference proteome</keyword>
<evidence type="ECO:0000313" key="6">
    <source>
        <dbReference type="EMBL" id="GGW50542.1"/>
    </source>
</evidence>
<organism evidence="6 7">
    <name type="scientific">Alishewanella tabrizica</name>
    <dbReference type="NCBI Taxonomy" id="671278"/>
    <lineage>
        <taxon>Bacteria</taxon>
        <taxon>Pseudomonadati</taxon>
        <taxon>Pseudomonadota</taxon>
        <taxon>Gammaproteobacteria</taxon>
        <taxon>Alteromonadales</taxon>
        <taxon>Alteromonadaceae</taxon>
        <taxon>Alishewanella</taxon>
    </lineage>
</organism>
<dbReference type="Proteomes" id="UP000634667">
    <property type="component" value="Unassembled WGS sequence"/>
</dbReference>
<dbReference type="Gene3D" id="3.30.70.270">
    <property type="match status" value="1"/>
</dbReference>
<dbReference type="Pfam" id="PF00990">
    <property type="entry name" value="GGDEF"/>
    <property type="match status" value="1"/>
</dbReference>
<keyword evidence="4" id="KW-0732">Signal</keyword>
<evidence type="ECO:0000256" key="2">
    <source>
        <dbReference type="SAM" id="Coils"/>
    </source>
</evidence>
<dbReference type="InterPro" id="IPR043128">
    <property type="entry name" value="Rev_trsase/Diguanyl_cyclase"/>
</dbReference>
<dbReference type="EMBL" id="BMYR01000001">
    <property type="protein sequence ID" value="GGW50542.1"/>
    <property type="molecule type" value="Genomic_DNA"/>
</dbReference>
<dbReference type="InterPro" id="IPR029787">
    <property type="entry name" value="Nucleotide_cyclase"/>
</dbReference>